<evidence type="ECO:0000313" key="2">
    <source>
        <dbReference type="Proteomes" id="UP000660262"/>
    </source>
</evidence>
<dbReference type="AlphaFoldDB" id="A0A830HUB8"/>
<reference evidence="1" key="1">
    <citation type="submission" date="2020-10" db="EMBL/GenBank/DDBJ databases">
        <title>Unveiling of a novel bifunctional photoreceptor, Dualchrome1, isolated from a cosmopolitan green alga.</title>
        <authorList>
            <person name="Suzuki S."/>
            <person name="Kawachi M."/>
        </authorList>
    </citation>
    <scope>NUCLEOTIDE SEQUENCE</scope>
    <source>
        <strain evidence="1">NIES 2893</strain>
    </source>
</reference>
<dbReference type="Proteomes" id="UP000660262">
    <property type="component" value="Unassembled WGS sequence"/>
</dbReference>
<name>A0A830HUB8_9CHLO</name>
<evidence type="ECO:0000313" key="1">
    <source>
        <dbReference type="EMBL" id="GHP10283.1"/>
    </source>
</evidence>
<keyword evidence="2" id="KW-1185">Reference proteome</keyword>
<gene>
    <name evidence="1" type="ORF">PPROV_000901400</name>
</gene>
<dbReference type="EMBL" id="BNJQ01000028">
    <property type="protein sequence ID" value="GHP10283.1"/>
    <property type="molecule type" value="Genomic_DNA"/>
</dbReference>
<protein>
    <submittedName>
        <fullName evidence="1">Uncharacterized protein</fullName>
    </submittedName>
</protein>
<sequence>MDAADAPTMEDSTWSVALARFRAAFANAPESEFAALVRDTAECYNMKEEEVVQDLAEEPLERSVRHQIAEGWEHAPKDSDPMKRLVKKSFDMAIAENNPKKNVSFVFQVRSEKQTFDTTPAILDKRSLIDGTIRDHGDQPCEDPRITPDPSANFTFKETALSRVAYEYAPGRLDDFRAAVHWAAAHHGVDIERVLLVLTTHGMFWYTSEDAHVMNTGGNKIVRVKDSSNGTYTLLMISRTRELA</sequence>
<proteinExistence type="predicted"/>
<accession>A0A830HUB8</accession>
<comment type="caution">
    <text evidence="1">The sequence shown here is derived from an EMBL/GenBank/DDBJ whole genome shotgun (WGS) entry which is preliminary data.</text>
</comment>
<organism evidence="1 2">
    <name type="scientific">Pycnococcus provasolii</name>
    <dbReference type="NCBI Taxonomy" id="41880"/>
    <lineage>
        <taxon>Eukaryota</taxon>
        <taxon>Viridiplantae</taxon>
        <taxon>Chlorophyta</taxon>
        <taxon>Pseudoscourfieldiophyceae</taxon>
        <taxon>Pseudoscourfieldiales</taxon>
        <taxon>Pycnococcaceae</taxon>
        <taxon>Pycnococcus</taxon>
    </lineage>
</organism>